<dbReference type="EMBL" id="GBXM01001803">
    <property type="protein sequence ID" value="JAI06775.1"/>
    <property type="molecule type" value="Transcribed_RNA"/>
</dbReference>
<accession>A0A0E9XVV0</accession>
<organism evidence="1">
    <name type="scientific">Anguilla anguilla</name>
    <name type="common">European freshwater eel</name>
    <name type="synonym">Muraena anguilla</name>
    <dbReference type="NCBI Taxonomy" id="7936"/>
    <lineage>
        <taxon>Eukaryota</taxon>
        <taxon>Metazoa</taxon>
        <taxon>Chordata</taxon>
        <taxon>Craniata</taxon>
        <taxon>Vertebrata</taxon>
        <taxon>Euteleostomi</taxon>
        <taxon>Actinopterygii</taxon>
        <taxon>Neopterygii</taxon>
        <taxon>Teleostei</taxon>
        <taxon>Anguilliformes</taxon>
        <taxon>Anguillidae</taxon>
        <taxon>Anguilla</taxon>
    </lineage>
</organism>
<reference evidence="1" key="2">
    <citation type="journal article" date="2015" name="Fish Shellfish Immunol.">
        <title>Early steps in the European eel (Anguilla anguilla)-Vibrio vulnificus interaction in the gills: Role of the RtxA13 toxin.</title>
        <authorList>
            <person name="Callol A."/>
            <person name="Pajuelo D."/>
            <person name="Ebbesson L."/>
            <person name="Teles M."/>
            <person name="MacKenzie S."/>
            <person name="Amaro C."/>
        </authorList>
    </citation>
    <scope>NUCLEOTIDE SEQUENCE</scope>
</reference>
<dbReference type="AlphaFoldDB" id="A0A0E9XVV0"/>
<protein>
    <submittedName>
        <fullName evidence="1">Uncharacterized protein</fullName>
    </submittedName>
</protein>
<sequence>MGLRISSLMSTQELLKGFVAQDRVPCSTKPKVASSIPALLCLSGSSPISPLCCGSKNQL</sequence>
<name>A0A0E9XVV0_ANGAN</name>
<evidence type="ECO:0000313" key="1">
    <source>
        <dbReference type="EMBL" id="JAI06775.1"/>
    </source>
</evidence>
<proteinExistence type="predicted"/>
<reference evidence="1" key="1">
    <citation type="submission" date="2014-11" db="EMBL/GenBank/DDBJ databases">
        <authorList>
            <person name="Amaro Gonzalez C."/>
        </authorList>
    </citation>
    <scope>NUCLEOTIDE SEQUENCE</scope>
</reference>